<accession>A0A6P6S2N4</accession>
<dbReference type="PANTHER" id="PTHR12875">
    <property type="entry name" value="GOLGI TO ER TRAFFIC PROTEIN 4 HOMOLOG"/>
    <property type="match status" value="1"/>
</dbReference>
<organism evidence="2 3">
    <name type="scientific">Cyclospora cayetanensis</name>
    <dbReference type="NCBI Taxonomy" id="88456"/>
    <lineage>
        <taxon>Eukaryota</taxon>
        <taxon>Sar</taxon>
        <taxon>Alveolata</taxon>
        <taxon>Apicomplexa</taxon>
        <taxon>Conoidasida</taxon>
        <taxon>Coccidia</taxon>
        <taxon>Eucoccidiorida</taxon>
        <taxon>Eimeriorina</taxon>
        <taxon>Eimeriidae</taxon>
        <taxon>Cyclospora</taxon>
    </lineage>
</organism>
<dbReference type="AlphaFoldDB" id="A0A6P6S2N4"/>
<dbReference type="PANTHER" id="PTHR12875:SF0">
    <property type="entry name" value="GOLGI TO ER TRAFFIC PROTEIN 4 HOMOLOG"/>
    <property type="match status" value="1"/>
</dbReference>
<dbReference type="InterPro" id="IPR007317">
    <property type="entry name" value="GET4"/>
</dbReference>
<comment type="similarity">
    <text evidence="1">Belongs to the GET4 family.</text>
</comment>
<dbReference type="GO" id="GO:0045048">
    <property type="term" value="P:protein insertion into ER membrane"/>
    <property type="evidence" value="ECO:0007669"/>
    <property type="project" value="InterPro"/>
</dbReference>
<sequence>MDRHAGCGCLPVCSCAPQLRTWTPQGYPSESGFFWLRAVLMLLCVKRTDVAESLLMNHSDVDWSGLESVPAPLQVAYLLVAACKAGSINAFNLILRKYNVLLRRDPFFARCADKIKLEVFGVARPQALSLSSLFSLFTQPAATIESA</sequence>
<dbReference type="Proteomes" id="UP000515125">
    <property type="component" value="Unplaced"/>
</dbReference>
<protein>
    <submittedName>
        <fullName evidence="3">Uncharacterized protein LOC113147470</fullName>
    </submittedName>
</protein>
<keyword evidence="2" id="KW-1185">Reference proteome</keyword>
<evidence type="ECO:0000313" key="3">
    <source>
        <dbReference type="RefSeq" id="XP_026193947.1"/>
    </source>
</evidence>
<dbReference type="OrthoDB" id="10252405at2759"/>
<dbReference type="GO" id="GO:0005829">
    <property type="term" value="C:cytosol"/>
    <property type="evidence" value="ECO:0007669"/>
    <property type="project" value="TreeGrafter"/>
</dbReference>
<proteinExistence type="inferred from homology"/>
<dbReference type="RefSeq" id="XP_026193947.1">
    <property type="nucleotide sequence ID" value="XM_026338162.1"/>
</dbReference>
<dbReference type="Pfam" id="PF04190">
    <property type="entry name" value="GET4"/>
    <property type="match status" value="1"/>
</dbReference>
<dbReference type="GeneID" id="113147470"/>
<name>A0A6P6S2N4_9EIME</name>
<dbReference type="Gene3D" id="1.25.40.10">
    <property type="entry name" value="Tetratricopeptide repeat domain"/>
    <property type="match status" value="1"/>
</dbReference>
<dbReference type="InterPro" id="IPR011990">
    <property type="entry name" value="TPR-like_helical_dom_sf"/>
</dbReference>
<gene>
    <name evidence="3" type="primary">LOC113147470</name>
</gene>
<evidence type="ECO:0000256" key="1">
    <source>
        <dbReference type="ARBA" id="ARBA00005351"/>
    </source>
</evidence>
<reference evidence="3" key="1">
    <citation type="submission" date="2025-08" db="UniProtKB">
        <authorList>
            <consortium name="RefSeq"/>
        </authorList>
    </citation>
    <scope>IDENTIFICATION</scope>
</reference>
<evidence type="ECO:0000313" key="2">
    <source>
        <dbReference type="Proteomes" id="UP000515125"/>
    </source>
</evidence>